<dbReference type="RefSeq" id="WP_066332277.1">
    <property type="nucleotide sequence ID" value="NZ_CP017688.1"/>
</dbReference>
<sequence length="216" mass="23085">MKKVFLIAVGFFAFQAANAQEDNSSYKPTVGTITTEVNLTGGLNNANFNLNGGGLKFRYFLKEDMALRVGLGLNSETSEVEMTTPVVATATTKSSSNTIKLGIEKHFAGSDRLSTYAGADLLIKMGNESEEGKYNNTTTKTEQKSSGFGVGLFTGADYYIVKKVYLGVEAGLSFMSNTLKDKETTTTGQPTITVPGNKGSNLATNVFGGVRIGYQF</sequence>
<keyword evidence="4" id="KW-1185">Reference proteome</keyword>
<dbReference type="EMBL" id="LVEP01000013">
    <property type="protein sequence ID" value="OCB77929.1"/>
    <property type="molecule type" value="Genomic_DNA"/>
</dbReference>
<protein>
    <recommendedName>
        <fullName evidence="2">Outer membrane protein beta-barrel domain-containing protein</fullName>
    </recommendedName>
</protein>
<organism evidence="3 4">
    <name type="scientific">Flavobacterium crassostreae</name>
    <dbReference type="NCBI Taxonomy" id="1763534"/>
    <lineage>
        <taxon>Bacteria</taxon>
        <taxon>Pseudomonadati</taxon>
        <taxon>Bacteroidota</taxon>
        <taxon>Flavobacteriia</taxon>
        <taxon>Flavobacteriales</taxon>
        <taxon>Flavobacteriaceae</taxon>
        <taxon>Flavobacterium</taxon>
    </lineage>
</organism>
<feature type="chain" id="PRO_5008625404" description="Outer membrane protein beta-barrel domain-containing protein" evidence="1">
    <location>
        <begin position="20"/>
        <end position="216"/>
    </location>
</feature>
<evidence type="ECO:0000313" key="4">
    <source>
        <dbReference type="Proteomes" id="UP000093510"/>
    </source>
</evidence>
<gene>
    <name evidence="3" type="ORF">LPBF_02990</name>
</gene>
<name>A0A1B9E7K9_9FLAO</name>
<reference evidence="3 4" key="1">
    <citation type="submission" date="2016-03" db="EMBL/GenBank/DDBJ databases">
        <authorList>
            <person name="Ploux O."/>
        </authorList>
    </citation>
    <scope>NUCLEOTIDE SEQUENCE [LARGE SCALE GENOMIC DNA]</scope>
    <source>
        <strain evidence="3 4">LPB0076</strain>
    </source>
</reference>
<dbReference type="Proteomes" id="UP000093510">
    <property type="component" value="Unassembled WGS sequence"/>
</dbReference>
<evidence type="ECO:0000313" key="3">
    <source>
        <dbReference type="EMBL" id="OCB77929.1"/>
    </source>
</evidence>
<dbReference type="Gene3D" id="2.40.160.20">
    <property type="match status" value="1"/>
</dbReference>
<comment type="caution">
    <text evidence="3">The sequence shown here is derived from an EMBL/GenBank/DDBJ whole genome shotgun (WGS) entry which is preliminary data.</text>
</comment>
<feature type="domain" description="Outer membrane protein beta-barrel" evidence="2">
    <location>
        <begin position="24"/>
        <end position="173"/>
    </location>
</feature>
<dbReference type="SUPFAM" id="SSF56925">
    <property type="entry name" value="OMPA-like"/>
    <property type="match status" value="1"/>
</dbReference>
<dbReference type="AlphaFoldDB" id="A0A1B9E7K9"/>
<accession>A0A1B9E7K9</accession>
<keyword evidence="1" id="KW-0732">Signal</keyword>
<dbReference type="Pfam" id="PF13568">
    <property type="entry name" value="OMP_b-brl_2"/>
    <property type="match status" value="1"/>
</dbReference>
<evidence type="ECO:0000256" key="1">
    <source>
        <dbReference type="SAM" id="SignalP"/>
    </source>
</evidence>
<evidence type="ECO:0000259" key="2">
    <source>
        <dbReference type="Pfam" id="PF13568"/>
    </source>
</evidence>
<feature type="signal peptide" evidence="1">
    <location>
        <begin position="1"/>
        <end position="19"/>
    </location>
</feature>
<dbReference type="InterPro" id="IPR025665">
    <property type="entry name" value="Beta-barrel_OMP_2"/>
</dbReference>
<dbReference type="STRING" id="1763534.GCA_001831475_02623"/>
<proteinExistence type="predicted"/>
<dbReference type="OrthoDB" id="965683at2"/>
<dbReference type="InterPro" id="IPR011250">
    <property type="entry name" value="OMP/PagP_B-barrel"/>
</dbReference>